<dbReference type="GO" id="GO:0008168">
    <property type="term" value="F:methyltransferase activity"/>
    <property type="evidence" value="ECO:0007669"/>
    <property type="project" value="TreeGrafter"/>
</dbReference>
<dbReference type="PANTHER" id="PTHR43591:SF24">
    <property type="entry name" value="2-METHOXY-6-POLYPRENYL-1,4-BENZOQUINOL METHYLASE, MITOCHONDRIAL"/>
    <property type="match status" value="1"/>
</dbReference>
<organism evidence="2 3">
    <name type="scientific">Apophysomyces ossiformis</name>
    <dbReference type="NCBI Taxonomy" id="679940"/>
    <lineage>
        <taxon>Eukaryota</taxon>
        <taxon>Fungi</taxon>
        <taxon>Fungi incertae sedis</taxon>
        <taxon>Mucoromycota</taxon>
        <taxon>Mucoromycotina</taxon>
        <taxon>Mucoromycetes</taxon>
        <taxon>Mucorales</taxon>
        <taxon>Mucorineae</taxon>
        <taxon>Mucoraceae</taxon>
        <taxon>Apophysomyces</taxon>
    </lineage>
</organism>
<dbReference type="OrthoDB" id="2013972at2759"/>
<dbReference type="PANTHER" id="PTHR43591">
    <property type="entry name" value="METHYLTRANSFERASE"/>
    <property type="match status" value="1"/>
</dbReference>
<sequence>MKQSDLRLSDAAHEDRLLSHWFATDNEEQDRMISTHYALKSFFGGNVLDAVKHCLPFEQGIKILDIGCSSGAWVLDMSLEFPHCEFHGVDVATFVRKGGLPGNVKFHQGDVLQKLDFADDTFDFVHMRNMLFAFEVKDWPIAVREALRVTKPGGVLQLLEMDIRELQCNDKLRRTYELFYSICQSQHQDPRMAVQLENILRQAGADILQIDERMINCASMPGLAKKRLLWDIERGLECMISVMGPHLELNGTEAQKELVEEIIQSITDADYESSYKGVACQKKVKKIK</sequence>
<dbReference type="SUPFAM" id="SSF53335">
    <property type="entry name" value="S-adenosyl-L-methionine-dependent methyltransferases"/>
    <property type="match status" value="1"/>
</dbReference>
<keyword evidence="3" id="KW-1185">Reference proteome</keyword>
<evidence type="ECO:0000313" key="2">
    <source>
        <dbReference type="EMBL" id="KAF7727053.1"/>
    </source>
</evidence>
<gene>
    <name evidence="2" type="ORF">EC973_008100</name>
</gene>
<dbReference type="CDD" id="cd02440">
    <property type="entry name" value="AdoMet_MTases"/>
    <property type="match status" value="1"/>
</dbReference>
<name>A0A8H7EPD6_9FUNG</name>
<dbReference type="InterPro" id="IPR029063">
    <property type="entry name" value="SAM-dependent_MTases_sf"/>
</dbReference>
<evidence type="ECO:0000313" key="3">
    <source>
        <dbReference type="Proteomes" id="UP000605846"/>
    </source>
</evidence>
<dbReference type="EMBL" id="JABAYA010000066">
    <property type="protein sequence ID" value="KAF7727053.1"/>
    <property type="molecule type" value="Genomic_DNA"/>
</dbReference>
<dbReference type="Proteomes" id="UP000605846">
    <property type="component" value="Unassembled WGS sequence"/>
</dbReference>
<protein>
    <recommendedName>
        <fullName evidence="1">Methyltransferase domain-containing protein</fullName>
    </recommendedName>
</protein>
<dbReference type="InterPro" id="IPR041698">
    <property type="entry name" value="Methyltransf_25"/>
</dbReference>
<feature type="domain" description="Methyltransferase" evidence="1">
    <location>
        <begin position="63"/>
        <end position="154"/>
    </location>
</feature>
<dbReference type="AlphaFoldDB" id="A0A8H7EPD6"/>
<accession>A0A8H7EPD6</accession>
<comment type="caution">
    <text evidence="2">The sequence shown here is derived from an EMBL/GenBank/DDBJ whole genome shotgun (WGS) entry which is preliminary data.</text>
</comment>
<proteinExistence type="predicted"/>
<evidence type="ECO:0000259" key="1">
    <source>
        <dbReference type="Pfam" id="PF13649"/>
    </source>
</evidence>
<dbReference type="Gene3D" id="3.40.50.150">
    <property type="entry name" value="Vaccinia Virus protein VP39"/>
    <property type="match status" value="1"/>
</dbReference>
<dbReference type="Pfam" id="PF13649">
    <property type="entry name" value="Methyltransf_25"/>
    <property type="match status" value="1"/>
</dbReference>
<reference evidence="2" key="1">
    <citation type="submission" date="2020-01" db="EMBL/GenBank/DDBJ databases">
        <title>Genome Sequencing of Three Apophysomyces-Like Fungal Strains Confirms a Novel Fungal Genus in the Mucoromycota with divergent Burkholderia-like Endosymbiotic Bacteria.</title>
        <authorList>
            <person name="Stajich J.E."/>
            <person name="Macias A.M."/>
            <person name="Carter-House D."/>
            <person name="Lovett B."/>
            <person name="Kasson L.R."/>
            <person name="Berry K."/>
            <person name="Grigoriev I."/>
            <person name="Chang Y."/>
            <person name="Spatafora J."/>
            <person name="Kasson M.T."/>
        </authorList>
    </citation>
    <scope>NUCLEOTIDE SEQUENCE</scope>
    <source>
        <strain evidence="2">NRRL A-21654</strain>
    </source>
</reference>